<accession>Q0RU39</accession>
<proteinExistence type="predicted"/>
<feature type="signal peptide" evidence="1">
    <location>
        <begin position="1"/>
        <end position="31"/>
    </location>
</feature>
<dbReference type="AlphaFoldDB" id="Q0RU39"/>
<dbReference type="HOGENOM" id="CLU_677485_0_0_11"/>
<evidence type="ECO:0000313" key="3">
    <source>
        <dbReference type="Proteomes" id="UP000000657"/>
    </source>
</evidence>
<sequence>MAQQRLAARRLVGRRSFGGSGLVTAASPASAAPGTARYAAYAAAGWAVGRGPAVTAALPDEQVGRPYLLVCQVATAAAAATLVGLGTVASGARLVRILGHETASGPGAAWFAQRAGAGDGHAADLAAMVGAGGARLSELLRQAAERPRIRGSAVAAFGPASEFRLTLGDLLDGSGPVGATAEAAVRAVLERRADLFTGRDAPGSVGTAGGGPMLQGLVVGPLGVLPWLATAVRAAAVERLAAVDRLAATGATAAVEILAADDPSGAAARGDELVAAGRAHVVDRCERAVRLYTHQVRDGRLAEATIAVAAAGDAWPERVTTDAGPLLVRVDGDAAVEIAVEVRPADSGPARRARLRLPGGLAAGDYHVGLRPGRYPAGGLVLSPAGGGEARVLEIPADPDNEHPRI</sequence>
<reference evidence="2 3" key="1">
    <citation type="journal article" date="2007" name="Genome Res.">
        <title>Genome characteristics of facultatively symbiotic Frankia sp. strains reflect host range and host plant biogeography.</title>
        <authorList>
            <person name="Normand P."/>
            <person name="Lapierre P."/>
            <person name="Tisa L.S."/>
            <person name="Gogarten J.P."/>
            <person name="Alloisio N."/>
            <person name="Bagnarol E."/>
            <person name="Bassi C.A."/>
            <person name="Berry A.M."/>
            <person name="Bickhart D.M."/>
            <person name="Choisne N."/>
            <person name="Couloux A."/>
            <person name="Cournoyer B."/>
            <person name="Cruveiller S."/>
            <person name="Daubin V."/>
            <person name="Demange N."/>
            <person name="Francino M.P."/>
            <person name="Goltsman E."/>
            <person name="Huang Y."/>
            <person name="Kopp O.R."/>
            <person name="Labarre L."/>
            <person name="Lapidus A."/>
            <person name="Lavire C."/>
            <person name="Marechal J."/>
            <person name="Martinez M."/>
            <person name="Mastronunzio J.E."/>
            <person name="Mullin B.C."/>
            <person name="Niemann J."/>
            <person name="Pujic P."/>
            <person name="Rawnsley T."/>
            <person name="Rouy Z."/>
            <person name="Schenowitz C."/>
            <person name="Sellstedt A."/>
            <person name="Tavares F."/>
            <person name="Tomkins J.P."/>
            <person name="Vallenet D."/>
            <person name="Valverde C."/>
            <person name="Wall L.G."/>
            <person name="Wang Y."/>
            <person name="Medigue C."/>
            <person name="Benson D.R."/>
        </authorList>
    </citation>
    <scope>NUCLEOTIDE SEQUENCE [LARGE SCALE GENOMIC DNA]</scope>
    <source>
        <strain evidence="3">DSM 45986 / CECT 9034 / ACN14a</strain>
    </source>
</reference>
<feature type="chain" id="PRO_5004176229" description="Secreted protein" evidence="1">
    <location>
        <begin position="32"/>
        <end position="406"/>
    </location>
</feature>
<organism evidence="2 3">
    <name type="scientific">Frankia alni (strain DSM 45986 / CECT 9034 / ACN14a)</name>
    <dbReference type="NCBI Taxonomy" id="326424"/>
    <lineage>
        <taxon>Bacteria</taxon>
        <taxon>Bacillati</taxon>
        <taxon>Actinomycetota</taxon>
        <taxon>Actinomycetes</taxon>
        <taxon>Frankiales</taxon>
        <taxon>Frankiaceae</taxon>
        <taxon>Frankia</taxon>
    </lineage>
</organism>
<evidence type="ECO:0000313" key="2">
    <source>
        <dbReference type="EMBL" id="CAJ58905.1"/>
    </source>
</evidence>
<keyword evidence="3" id="KW-1185">Reference proteome</keyword>
<name>Q0RU39_FRAAA</name>
<dbReference type="Proteomes" id="UP000000657">
    <property type="component" value="Chromosome"/>
</dbReference>
<evidence type="ECO:0000256" key="1">
    <source>
        <dbReference type="SAM" id="SignalP"/>
    </source>
</evidence>
<keyword evidence="1" id="KW-0732">Signal</keyword>
<dbReference type="STRING" id="326424.FRAAL0227"/>
<protein>
    <recommendedName>
        <fullName evidence="4">Secreted protein</fullName>
    </recommendedName>
</protein>
<dbReference type="EMBL" id="CT573213">
    <property type="protein sequence ID" value="CAJ58905.1"/>
    <property type="molecule type" value="Genomic_DNA"/>
</dbReference>
<evidence type="ECO:0008006" key="4">
    <source>
        <dbReference type="Google" id="ProtNLM"/>
    </source>
</evidence>
<gene>
    <name evidence="2" type="ordered locus">FRAAL0227</name>
</gene>
<dbReference type="KEGG" id="fal:FRAAL0227"/>